<sequence>MMWWSVNCGSQIVILVAENLVFSSRTKHICGKESFAVLMHKDKSLVLCFASSSVASSSVRADRNIVVPELIKKVGGSVIQLIPLTLKFNTVYFEDQVQAGEWDEVERYLFGFTKIDDNNWSLKMFFEIRKQKYLEALDRQVVYSIFMNDREKAVDILVNDLKVFSAYNENMYKEMTQLITLDDIRQHDQLSDYLDSKSARKIMLLELKRLIKGNPLFKEKHDYT</sequence>
<proteinExistence type="predicted"/>
<accession>A0ACB8Z3P7</accession>
<organism evidence="1 2">
    <name type="scientific">Arctium lappa</name>
    <name type="common">Greater burdock</name>
    <name type="synonym">Lappa major</name>
    <dbReference type="NCBI Taxonomy" id="4217"/>
    <lineage>
        <taxon>Eukaryota</taxon>
        <taxon>Viridiplantae</taxon>
        <taxon>Streptophyta</taxon>
        <taxon>Embryophyta</taxon>
        <taxon>Tracheophyta</taxon>
        <taxon>Spermatophyta</taxon>
        <taxon>Magnoliopsida</taxon>
        <taxon>eudicotyledons</taxon>
        <taxon>Gunneridae</taxon>
        <taxon>Pentapetalae</taxon>
        <taxon>asterids</taxon>
        <taxon>campanulids</taxon>
        <taxon>Asterales</taxon>
        <taxon>Asteraceae</taxon>
        <taxon>Carduoideae</taxon>
        <taxon>Cardueae</taxon>
        <taxon>Arctiinae</taxon>
        <taxon>Arctium</taxon>
    </lineage>
</organism>
<name>A0ACB8Z3P7_ARCLA</name>
<dbReference type="EMBL" id="CM042057">
    <property type="protein sequence ID" value="KAI3692218.1"/>
    <property type="molecule type" value="Genomic_DNA"/>
</dbReference>
<reference evidence="2" key="1">
    <citation type="journal article" date="2022" name="Mol. Ecol. Resour.">
        <title>The genomes of chicory, endive, great burdock and yacon provide insights into Asteraceae palaeo-polyploidization history and plant inulin production.</title>
        <authorList>
            <person name="Fan W."/>
            <person name="Wang S."/>
            <person name="Wang H."/>
            <person name="Wang A."/>
            <person name="Jiang F."/>
            <person name="Liu H."/>
            <person name="Zhao H."/>
            <person name="Xu D."/>
            <person name="Zhang Y."/>
        </authorList>
    </citation>
    <scope>NUCLEOTIDE SEQUENCE [LARGE SCALE GENOMIC DNA]</scope>
    <source>
        <strain evidence="2">cv. Niubang</strain>
    </source>
</reference>
<keyword evidence="2" id="KW-1185">Reference proteome</keyword>
<reference evidence="1 2" key="2">
    <citation type="journal article" date="2022" name="Mol. Ecol. Resour.">
        <title>The genomes of chicory, endive, great burdock and yacon provide insights into Asteraceae paleo-polyploidization history and plant inulin production.</title>
        <authorList>
            <person name="Fan W."/>
            <person name="Wang S."/>
            <person name="Wang H."/>
            <person name="Wang A."/>
            <person name="Jiang F."/>
            <person name="Liu H."/>
            <person name="Zhao H."/>
            <person name="Xu D."/>
            <person name="Zhang Y."/>
        </authorList>
    </citation>
    <scope>NUCLEOTIDE SEQUENCE [LARGE SCALE GENOMIC DNA]</scope>
    <source>
        <strain evidence="2">cv. Niubang</strain>
    </source>
</reference>
<dbReference type="Proteomes" id="UP001055879">
    <property type="component" value="Linkage Group LG11"/>
</dbReference>
<gene>
    <name evidence="1" type="ORF">L6452_32029</name>
</gene>
<evidence type="ECO:0000313" key="2">
    <source>
        <dbReference type="Proteomes" id="UP001055879"/>
    </source>
</evidence>
<evidence type="ECO:0000313" key="1">
    <source>
        <dbReference type="EMBL" id="KAI3692218.1"/>
    </source>
</evidence>
<protein>
    <submittedName>
        <fullName evidence="1">Uncharacterized protein</fullName>
    </submittedName>
</protein>
<comment type="caution">
    <text evidence="1">The sequence shown here is derived from an EMBL/GenBank/DDBJ whole genome shotgun (WGS) entry which is preliminary data.</text>
</comment>